<dbReference type="PANTHER" id="PTHR10658">
    <property type="entry name" value="PHOSPHATIDYLINOSITOL TRANSFER PROTEIN"/>
    <property type="match status" value="1"/>
</dbReference>
<dbReference type="InterPro" id="IPR055261">
    <property type="entry name" value="PI_transfer_N"/>
</dbReference>
<dbReference type="PANTHER" id="PTHR10658:SF54">
    <property type="entry name" value="CYTOPLASMIC PHOSPHATIDYLINOSITOL TRANSFER PROTEIN 1"/>
    <property type="match status" value="1"/>
</dbReference>
<organism evidence="3 4">
    <name type="scientific">Ladona fulva</name>
    <name type="common">Scarce chaser dragonfly</name>
    <name type="synonym">Libellula fulva</name>
    <dbReference type="NCBI Taxonomy" id="123851"/>
    <lineage>
        <taxon>Eukaryota</taxon>
        <taxon>Metazoa</taxon>
        <taxon>Ecdysozoa</taxon>
        <taxon>Arthropoda</taxon>
        <taxon>Hexapoda</taxon>
        <taxon>Insecta</taxon>
        <taxon>Pterygota</taxon>
        <taxon>Palaeoptera</taxon>
        <taxon>Odonata</taxon>
        <taxon>Epiprocta</taxon>
        <taxon>Anisoptera</taxon>
        <taxon>Libelluloidea</taxon>
        <taxon>Libellulidae</taxon>
        <taxon>Ladona</taxon>
    </lineage>
</organism>
<evidence type="ECO:0000313" key="3">
    <source>
        <dbReference type="EMBL" id="KAG8230163.1"/>
    </source>
</evidence>
<dbReference type="Gene3D" id="3.30.530.20">
    <property type="match status" value="1"/>
</dbReference>
<dbReference type="SUPFAM" id="SSF55961">
    <property type="entry name" value="Bet v1-like"/>
    <property type="match status" value="1"/>
</dbReference>
<dbReference type="Pfam" id="PF02121">
    <property type="entry name" value="IP_trans"/>
    <property type="match status" value="1"/>
</dbReference>
<name>A0A8K0P2L4_LADFU</name>
<feature type="region of interest" description="Disordered" evidence="1">
    <location>
        <begin position="182"/>
        <end position="201"/>
    </location>
</feature>
<dbReference type="OrthoDB" id="10053061at2759"/>
<protein>
    <recommendedName>
        <fullName evidence="2">Phosphatidylinositol transfer protein N-terminal domain-containing protein</fullName>
    </recommendedName>
</protein>
<dbReference type="GO" id="GO:0035091">
    <property type="term" value="F:phosphatidylinositol binding"/>
    <property type="evidence" value="ECO:0007669"/>
    <property type="project" value="TreeGrafter"/>
</dbReference>
<evidence type="ECO:0000259" key="2">
    <source>
        <dbReference type="Pfam" id="PF02121"/>
    </source>
</evidence>
<dbReference type="InterPro" id="IPR023393">
    <property type="entry name" value="START-like_dom_sf"/>
</dbReference>
<evidence type="ECO:0000313" key="4">
    <source>
        <dbReference type="Proteomes" id="UP000792457"/>
    </source>
</evidence>
<gene>
    <name evidence="3" type="ORF">J437_LFUL010414</name>
</gene>
<accession>A0A8K0P2L4</accession>
<reference evidence="3" key="2">
    <citation type="submission" date="2017-10" db="EMBL/GenBank/DDBJ databases">
        <title>Ladona fulva Genome sequencing and assembly.</title>
        <authorList>
            <person name="Murali S."/>
            <person name="Richards S."/>
            <person name="Bandaranaike D."/>
            <person name="Bellair M."/>
            <person name="Blankenburg K."/>
            <person name="Chao H."/>
            <person name="Dinh H."/>
            <person name="Doddapaneni H."/>
            <person name="Dugan-Rocha S."/>
            <person name="Elkadiri S."/>
            <person name="Gnanaolivu R."/>
            <person name="Hernandez B."/>
            <person name="Skinner E."/>
            <person name="Javaid M."/>
            <person name="Lee S."/>
            <person name="Li M."/>
            <person name="Ming W."/>
            <person name="Munidasa M."/>
            <person name="Muniz J."/>
            <person name="Nguyen L."/>
            <person name="Hughes D."/>
            <person name="Osuji N."/>
            <person name="Pu L.-L."/>
            <person name="Puazo M."/>
            <person name="Qu C."/>
            <person name="Quiroz J."/>
            <person name="Raj R."/>
            <person name="Weissenberger G."/>
            <person name="Xin Y."/>
            <person name="Zou X."/>
            <person name="Han Y."/>
            <person name="Worley K."/>
            <person name="Muzny D."/>
            <person name="Gibbs R."/>
        </authorList>
    </citation>
    <scope>NUCLEOTIDE SEQUENCE</scope>
    <source>
        <strain evidence="3">Sampled in the wild</strain>
    </source>
</reference>
<reference evidence="3" key="1">
    <citation type="submission" date="2013-04" db="EMBL/GenBank/DDBJ databases">
        <authorList>
            <person name="Qu J."/>
            <person name="Murali S.C."/>
            <person name="Bandaranaike D."/>
            <person name="Bellair M."/>
            <person name="Blankenburg K."/>
            <person name="Chao H."/>
            <person name="Dinh H."/>
            <person name="Doddapaneni H."/>
            <person name="Downs B."/>
            <person name="Dugan-Rocha S."/>
            <person name="Elkadiri S."/>
            <person name="Gnanaolivu R.D."/>
            <person name="Hernandez B."/>
            <person name="Javaid M."/>
            <person name="Jayaseelan J.C."/>
            <person name="Lee S."/>
            <person name="Li M."/>
            <person name="Ming W."/>
            <person name="Munidasa M."/>
            <person name="Muniz J."/>
            <person name="Nguyen L."/>
            <person name="Ongeri F."/>
            <person name="Osuji N."/>
            <person name="Pu L.-L."/>
            <person name="Puazo M."/>
            <person name="Qu C."/>
            <person name="Quiroz J."/>
            <person name="Raj R."/>
            <person name="Weissenberger G."/>
            <person name="Xin Y."/>
            <person name="Zou X."/>
            <person name="Han Y."/>
            <person name="Richards S."/>
            <person name="Worley K."/>
            <person name="Muzny D."/>
            <person name="Gibbs R."/>
        </authorList>
    </citation>
    <scope>NUCLEOTIDE SEQUENCE</scope>
    <source>
        <strain evidence="3">Sampled in the wild</strain>
    </source>
</reference>
<dbReference type="Proteomes" id="UP000792457">
    <property type="component" value="Unassembled WGS sequence"/>
</dbReference>
<dbReference type="PRINTS" id="PR00391">
    <property type="entry name" value="PITRANSFER"/>
</dbReference>
<sequence length="201" mass="22395">MPELIVDFIDIAYDEVNPRHYKEEEDPRYFKSHVTARGPLVEGWRGGPNSGVYEATTEETWLEPQMQPIMCSYKLVSVSFEVWGLQSRVEDFVHKCIRDVLLLGHRQAFAWIDEWVSMDMAAVRAYEADMIGKTNQKVGKSGHEHPPSSSSPTSPLTVKEKDGVPQVGDTIGDEVGVGAALLSGEAPSPTSPRAKSWFSWS</sequence>
<dbReference type="AlphaFoldDB" id="A0A8K0P2L4"/>
<keyword evidence="4" id="KW-1185">Reference proteome</keyword>
<dbReference type="InterPro" id="IPR001666">
    <property type="entry name" value="PI_transfer"/>
</dbReference>
<proteinExistence type="predicted"/>
<feature type="domain" description="Phosphatidylinositol transfer protein N-terminal" evidence="2">
    <location>
        <begin position="5"/>
        <end position="130"/>
    </location>
</feature>
<dbReference type="GO" id="GO:0008526">
    <property type="term" value="F:phosphatidylinositol transfer activity"/>
    <property type="evidence" value="ECO:0007669"/>
    <property type="project" value="TreeGrafter"/>
</dbReference>
<dbReference type="GO" id="GO:0005737">
    <property type="term" value="C:cytoplasm"/>
    <property type="evidence" value="ECO:0007669"/>
    <property type="project" value="TreeGrafter"/>
</dbReference>
<comment type="caution">
    <text evidence="3">The sequence shown here is derived from an EMBL/GenBank/DDBJ whole genome shotgun (WGS) entry which is preliminary data.</text>
</comment>
<dbReference type="EMBL" id="KZ308468">
    <property type="protein sequence ID" value="KAG8230163.1"/>
    <property type="molecule type" value="Genomic_DNA"/>
</dbReference>
<feature type="region of interest" description="Disordered" evidence="1">
    <location>
        <begin position="136"/>
        <end position="171"/>
    </location>
</feature>
<evidence type="ECO:0000256" key="1">
    <source>
        <dbReference type="SAM" id="MobiDB-lite"/>
    </source>
</evidence>